<accession>A0A9P0M8F1</accession>
<evidence type="ECO:0000313" key="1">
    <source>
        <dbReference type="EMBL" id="CAH2007196.1"/>
    </source>
</evidence>
<dbReference type="OrthoDB" id="69964at2759"/>
<dbReference type="InterPro" id="IPR042099">
    <property type="entry name" value="ANL_N_sf"/>
</dbReference>
<dbReference type="EMBL" id="CAKOFQ010007737">
    <property type="protein sequence ID" value="CAH2007196.1"/>
    <property type="molecule type" value="Genomic_DNA"/>
</dbReference>
<gene>
    <name evidence="1" type="ORF">ACAOBT_LOCUS29525</name>
</gene>
<name>A0A9P0M8F1_ACAOB</name>
<organism evidence="1 2">
    <name type="scientific">Acanthoscelides obtectus</name>
    <name type="common">Bean weevil</name>
    <name type="synonym">Bruchus obtectus</name>
    <dbReference type="NCBI Taxonomy" id="200917"/>
    <lineage>
        <taxon>Eukaryota</taxon>
        <taxon>Metazoa</taxon>
        <taxon>Ecdysozoa</taxon>
        <taxon>Arthropoda</taxon>
        <taxon>Hexapoda</taxon>
        <taxon>Insecta</taxon>
        <taxon>Pterygota</taxon>
        <taxon>Neoptera</taxon>
        <taxon>Endopterygota</taxon>
        <taxon>Coleoptera</taxon>
        <taxon>Polyphaga</taxon>
        <taxon>Cucujiformia</taxon>
        <taxon>Chrysomeloidea</taxon>
        <taxon>Chrysomelidae</taxon>
        <taxon>Bruchinae</taxon>
        <taxon>Bruchini</taxon>
        <taxon>Acanthoscelides</taxon>
    </lineage>
</organism>
<proteinExistence type="predicted"/>
<comment type="caution">
    <text evidence="1">The sequence shown here is derived from an EMBL/GenBank/DDBJ whole genome shotgun (WGS) entry which is preliminary data.</text>
</comment>
<dbReference type="AlphaFoldDB" id="A0A9P0M8F1"/>
<protein>
    <recommendedName>
        <fullName evidence="3">AMP-dependent synthetase/ligase domain-containing protein</fullName>
    </recommendedName>
</protein>
<dbReference type="SUPFAM" id="SSF56801">
    <property type="entry name" value="Acetyl-CoA synthetase-like"/>
    <property type="match status" value="1"/>
</dbReference>
<keyword evidence="2" id="KW-1185">Reference proteome</keyword>
<reference evidence="1" key="1">
    <citation type="submission" date="2022-03" db="EMBL/GenBank/DDBJ databases">
        <authorList>
            <person name="Sayadi A."/>
        </authorList>
    </citation>
    <scope>NUCLEOTIDE SEQUENCE</scope>
</reference>
<dbReference type="Proteomes" id="UP001152888">
    <property type="component" value="Unassembled WGS sequence"/>
</dbReference>
<sequence>FQGASSPEPSSVYVDLRALRNDRVSLVERGSPHSLCLMESGKLLPGVKVIIANPETKGQCGDSHLGEIWVQSGHNASGYFTIYGDESEYGDHFNARLVTGNTGEVYARTGYLGFLRRLDDSGPERGTGAGPLTADETILVPSRDSDAESIGSAHHVAALPATQSGAAGDGGPPELHDAVFVVGALDETIVLRECGIIQSTSRTVC</sequence>
<dbReference type="Gene3D" id="3.40.50.12780">
    <property type="entry name" value="N-terminal domain of ligase-like"/>
    <property type="match status" value="1"/>
</dbReference>
<evidence type="ECO:0008006" key="3">
    <source>
        <dbReference type="Google" id="ProtNLM"/>
    </source>
</evidence>
<dbReference type="PANTHER" id="PTHR22754:SF32">
    <property type="entry name" value="DISCO-INTERACTING PROTEIN 2"/>
    <property type="match status" value="1"/>
</dbReference>
<dbReference type="PANTHER" id="PTHR22754">
    <property type="entry name" value="DISCO-INTERACTING PROTEIN 2 DIP2 -RELATED"/>
    <property type="match status" value="1"/>
</dbReference>
<evidence type="ECO:0000313" key="2">
    <source>
        <dbReference type="Proteomes" id="UP001152888"/>
    </source>
</evidence>
<feature type="non-terminal residue" evidence="1">
    <location>
        <position position="205"/>
    </location>
</feature>